<keyword evidence="4" id="KW-1185">Reference proteome</keyword>
<evidence type="ECO:0000259" key="2">
    <source>
        <dbReference type="Pfam" id="PF00535"/>
    </source>
</evidence>
<evidence type="ECO:0000313" key="3">
    <source>
        <dbReference type="EMBL" id="MCI4682247.1"/>
    </source>
</evidence>
<protein>
    <recommendedName>
        <fullName evidence="2">Glycosyltransferase 2-like domain-containing protein</fullName>
    </recommendedName>
</protein>
<dbReference type="SUPFAM" id="SSF53448">
    <property type="entry name" value="Nucleotide-diphospho-sugar transferases"/>
    <property type="match status" value="1"/>
</dbReference>
<dbReference type="RefSeq" id="WP_243066273.1">
    <property type="nucleotide sequence ID" value="NZ_JAIVFK010000052.1"/>
</dbReference>
<comment type="caution">
    <text evidence="3">The sequence shown here is derived from an EMBL/GenBank/DDBJ whole genome shotgun (WGS) entry which is preliminary data.</text>
</comment>
<proteinExistence type="inferred from homology"/>
<comment type="similarity">
    <text evidence="1">Belongs to the glycosyltransferase 2 family. WaaE/KdtX subfamily.</text>
</comment>
<gene>
    <name evidence="3" type="ORF">K2U94_05645</name>
</gene>
<feature type="domain" description="Glycosyltransferase 2-like" evidence="2">
    <location>
        <begin position="20"/>
        <end position="88"/>
    </location>
</feature>
<organism evidence="3 4">
    <name type="scientific">Candidatus Rhodoblastus alkanivorans</name>
    <dbReference type="NCBI Taxonomy" id="2954117"/>
    <lineage>
        <taxon>Bacteria</taxon>
        <taxon>Pseudomonadati</taxon>
        <taxon>Pseudomonadota</taxon>
        <taxon>Alphaproteobacteria</taxon>
        <taxon>Hyphomicrobiales</taxon>
        <taxon>Rhodoblastaceae</taxon>
        <taxon>Rhodoblastus</taxon>
    </lineage>
</organism>
<dbReference type="PANTHER" id="PTHR43630:SF2">
    <property type="entry name" value="GLYCOSYLTRANSFERASE"/>
    <property type="match status" value="1"/>
</dbReference>
<dbReference type="EMBL" id="JAIVFP010000001">
    <property type="protein sequence ID" value="MCI4682247.1"/>
    <property type="molecule type" value="Genomic_DNA"/>
</dbReference>
<dbReference type="Proteomes" id="UP001139104">
    <property type="component" value="Unassembled WGS sequence"/>
</dbReference>
<accession>A0ABS9Z4Y7</accession>
<name>A0ABS9Z4Y7_9HYPH</name>
<dbReference type="Gene3D" id="3.90.550.10">
    <property type="entry name" value="Spore Coat Polysaccharide Biosynthesis Protein SpsA, Chain A"/>
    <property type="match status" value="1"/>
</dbReference>
<evidence type="ECO:0000313" key="4">
    <source>
        <dbReference type="Proteomes" id="UP001139104"/>
    </source>
</evidence>
<dbReference type="PANTHER" id="PTHR43630">
    <property type="entry name" value="POLY-BETA-1,6-N-ACETYL-D-GLUCOSAMINE SYNTHASE"/>
    <property type="match status" value="1"/>
</dbReference>
<reference evidence="3" key="1">
    <citation type="journal article" date="2022" name="ISME J.">
        <title>Identification of active gaseous-alkane degraders at natural gas seeps.</title>
        <authorList>
            <person name="Farhan Ul Haque M."/>
            <person name="Hernandez M."/>
            <person name="Crombie A.T."/>
            <person name="Murrell J.C."/>
        </authorList>
    </citation>
    <scope>NUCLEOTIDE SEQUENCE</scope>
    <source>
        <strain evidence="3">PC2</strain>
    </source>
</reference>
<sequence>MDEWLSLMKHADHIPTIGLCMIVKNETAVIESCLDSLRSLVDYELIEDTGSTDGTRQFIRAWLARNKMPSEVIEEPWRDFAYNRSCCNDRWSRTPMICPTERAPE</sequence>
<dbReference type="InterPro" id="IPR001173">
    <property type="entry name" value="Glyco_trans_2-like"/>
</dbReference>
<dbReference type="InterPro" id="IPR029044">
    <property type="entry name" value="Nucleotide-diphossugar_trans"/>
</dbReference>
<evidence type="ECO:0000256" key="1">
    <source>
        <dbReference type="ARBA" id="ARBA00038494"/>
    </source>
</evidence>
<dbReference type="Pfam" id="PF00535">
    <property type="entry name" value="Glycos_transf_2"/>
    <property type="match status" value="1"/>
</dbReference>